<dbReference type="PANTHER" id="PTHR12550:SF70">
    <property type="entry name" value="JIL-1 ANCHORING AND STABILIZING PROTEIN, ISOFORM A"/>
    <property type="match status" value="1"/>
</dbReference>
<organism evidence="2 3">
    <name type="scientific">Actinidia rufa</name>
    <dbReference type="NCBI Taxonomy" id="165716"/>
    <lineage>
        <taxon>Eukaryota</taxon>
        <taxon>Viridiplantae</taxon>
        <taxon>Streptophyta</taxon>
        <taxon>Embryophyta</taxon>
        <taxon>Tracheophyta</taxon>
        <taxon>Spermatophyta</taxon>
        <taxon>Magnoliopsida</taxon>
        <taxon>eudicotyledons</taxon>
        <taxon>Gunneridae</taxon>
        <taxon>Pentapetalae</taxon>
        <taxon>asterids</taxon>
        <taxon>Ericales</taxon>
        <taxon>Actinidiaceae</taxon>
        <taxon>Actinidia</taxon>
    </lineage>
</organism>
<protein>
    <submittedName>
        <fullName evidence="2">Tudor/PWWP/MBT domain-containing protein</fullName>
    </submittedName>
</protein>
<name>A0A7J0H923_9ERIC</name>
<dbReference type="Proteomes" id="UP000585474">
    <property type="component" value="Unassembled WGS sequence"/>
</dbReference>
<proteinExistence type="predicted"/>
<comment type="caution">
    <text evidence="2">The sequence shown here is derived from an EMBL/GenBank/DDBJ whole genome shotgun (WGS) entry which is preliminary data.</text>
</comment>
<reference evidence="2 3" key="1">
    <citation type="submission" date="2019-07" db="EMBL/GenBank/DDBJ databases">
        <title>De Novo Assembly of kiwifruit Actinidia rufa.</title>
        <authorList>
            <person name="Sugita-Konishi S."/>
            <person name="Sato K."/>
            <person name="Mori E."/>
            <person name="Abe Y."/>
            <person name="Kisaki G."/>
            <person name="Hamano K."/>
            <person name="Suezawa K."/>
            <person name="Otani M."/>
            <person name="Fukuda T."/>
            <person name="Manabe T."/>
            <person name="Gomi K."/>
            <person name="Tabuchi M."/>
            <person name="Akimitsu K."/>
            <person name="Kataoka I."/>
        </authorList>
    </citation>
    <scope>NUCLEOTIDE SEQUENCE [LARGE SCALE GENOMIC DNA]</scope>
    <source>
        <strain evidence="3">cv. Fuchu</strain>
    </source>
</reference>
<evidence type="ECO:0000313" key="2">
    <source>
        <dbReference type="EMBL" id="GFZ19620.1"/>
    </source>
</evidence>
<evidence type="ECO:0000256" key="1">
    <source>
        <dbReference type="SAM" id="MobiDB-lite"/>
    </source>
</evidence>
<sequence>MKRIFQVVHMREACGGTPVESVPTTGEPEPCTITSNDGRHCILEDVDGELEMEGFSGHLNDERPLFANGSIEFSPQQQGSEGILEAAQNSSEGFDLLIGGSPPLPLDSPPLIPPLPPSPPSPPPPPSSPSPPVLFLQGHIHFLYSL</sequence>
<gene>
    <name evidence="2" type="ORF">Acr_28g0003250</name>
</gene>
<keyword evidence="3" id="KW-1185">Reference proteome</keyword>
<feature type="region of interest" description="Disordered" evidence="1">
    <location>
        <begin position="88"/>
        <end position="132"/>
    </location>
</feature>
<dbReference type="AlphaFoldDB" id="A0A7J0H923"/>
<dbReference type="EMBL" id="BJWL01000028">
    <property type="protein sequence ID" value="GFZ19620.1"/>
    <property type="molecule type" value="Genomic_DNA"/>
</dbReference>
<evidence type="ECO:0000313" key="3">
    <source>
        <dbReference type="Proteomes" id="UP000585474"/>
    </source>
</evidence>
<feature type="compositionally biased region" description="Pro residues" evidence="1">
    <location>
        <begin position="102"/>
        <end position="132"/>
    </location>
</feature>
<accession>A0A7J0H923</accession>
<dbReference type="PANTHER" id="PTHR12550">
    <property type="entry name" value="HEPATOMA-DERIVED GROWTH FACTOR-RELATED"/>
    <property type="match status" value="1"/>
</dbReference>